<dbReference type="EMBL" id="JAVDQH010000038">
    <property type="protein sequence ID" value="MDR6246717.1"/>
    <property type="molecule type" value="Genomic_DNA"/>
</dbReference>
<evidence type="ECO:0000313" key="2">
    <source>
        <dbReference type="Proteomes" id="UP001185028"/>
    </source>
</evidence>
<keyword evidence="2" id="KW-1185">Reference proteome</keyword>
<evidence type="ECO:0000313" key="1">
    <source>
        <dbReference type="EMBL" id="MDR6246717.1"/>
    </source>
</evidence>
<proteinExistence type="predicted"/>
<gene>
    <name evidence="1" type="ORF">JOC58_004662</name>
</gene>
<name>A0ABU1J858_9BACL</name>
<dbReference type="Proteomes" id="UP001185028">
    <property type="component" value="Unassembled WGS sequence"/>
</dbReference>
<accession>A0ABU1J858</accession>
<comment type="caution">
    <text evidence="1">The sequence shown here is derived from an EMBL/GenBank/DDBJ whole genome shotgun (WGS) entry which is preliminary data.</text>
</comment>
<sequence length="221" mass="26037">MGSRLMHYCIAALIESRLGWHSPEFMLGNLAPDVAEYGVRDQNKRQSHFIRLDSAGEGFFDLERFAARYLREQRSLFHIGYYFHLLSDDLWIKHIYIPTIHHLPADERAEAKQRYQRDLSKLGGRLMAHYHLQYMDLEHEVMSMPEADLTMLPHLVEDLKSDIEYSVQESEPEPLEILEWEAVTNALDYTVEACLSQLRMWEEADRMLIRHGYRLTLEGNL</sequence>
<protein>
    <recommendedName>
        <fullName evidence="3">Phospholipase C/D domain-containing protein</fullName>
    </recommendedName>
</protein>
<organism evidence="1 2">
    <name type="scientific">Paenibacillus hunanensis</name>
    <dbReference type="NCBI Taxonomy" id="539262"/>
    <lineage>
        <taxon>Bacteria</taxon>
        <taxon>Bacillati</taxon>
        <taxon>Bacillota</taxon>
        <taxon>Bacilli</taxon>
        <taxon>Bacillales</taxon>
        <taxon>Paenibacillaceae</taxon>
        <taxon>Paenibacillus</taxon>
    </lineage>
</organism>
<reference evidence="1 2" key="1">
    <citation type="submission" date="2023-07" db="EMBL/GenBank/DDBJ databases">
        <title>Genomic Encyclopedia of Type Strains, Phase IV (KMG-IV): sequencing the most valuable type-strain genomes for metagenomic binning, comparative biology and taxonomic classification.</title>
        <authorList>
            <person name="Goeker M."/>
        </authorList>
    </citation>
    <scope>NUCLEOTIDE SEQUENCE [LARGE SCALE GENOMIC DNA]</scope>
    <source>
        <strain evidence="1 2">DSM 22170</strain>
    </source>
</reference>
<dbReference type="RefSeq" id="WP_188778705.1">
    <property type="nucleotide sequence ID" value="NZ_BMMB01000022.1"/>
</dbReference>
<evidence type="ECO:0008006" key="3">
    <source>
        <dbReference type="Google" id="ProtNLM"/>
    </source>
</evidence>